<gene>
    <name evidence="2" type="ORF">DEW08_13505</name>
</gene>
<dbReference type="AlphaFoldDB" id="A0A2S2CU17"/>
<evidence type="ECO:0000313" key="3">
    <source>
        <dbReference type="Proteomes" id="UP000245629"/>
    </source>
</evidence>
<dbReference type="KEGG" id="azz:DEW08_13505"/>
<reference evidence="3" key="1">
    <citation type="submission" date="2018-05" db="EMBL/GenBank/DDBJ databases">
        <title>Azospirillum thermophila sp. nov., a novel isolated from hot spring.</title>
        <authorList>
            <person name="Zhao Z."/>
        </authorList>
    </citation>
    <scope>NUCLEOTIDE SEQUENCE [LARGE SCALE GENOMIC DNA]</scope>
    <source>
        <strain evidence="3">CFH 70021</strain>
    </source>
</reference>
<proteinExistence type="predicted"/>
<sequence>MDDRPAAGSGNPFWDFSLAVYGRPGVPAACLSLQDRRGVDVNVLLFAAWAGMACSVRLTADALAAVDAGGRTWREEVVRPLRAVRRRLKEEDDALYRRLKAAELEAERIQQDRMFAACGLRPAPGGTRETAAANLLLAVPGGDPALDTVIDAL</sequence>
<feature type="coiled-coil region" evidence="1">
    <location>
        <begin position="85"/>
        <end position="112"/>
    </location>
</feature>
<keyword evidence="1" id="KW-0175">Coiled coil</keyword>
<dbReference type="EMBL" id="CP029353">
    <property type="protein sequence ID" value="AWK88014.1"/>
    <property type="molecule type" value="Genomic_DNA"/>
</dbReference>
<dbReference type="NCBIfam" id="TIGR02444">
    <property type="entry name" value="TIGR02444 family protein"/>
    <property type="match status" value="1"/>
</dbReference>
<protein>
    <submittedName>
        <fullName evidence="2">TIGR02444 family protein</fullName>
    </submittedName>
</protein>
<organism evidence="2 3">
    <name type="scientific">Azospirillum thermophilum</name>
    <dbReference type="NCBI Taxonomy" id="2202148"/>
    <lineage>
        <taxon>Bacteria</taxon>
        <taxon>Pseudomonadati</taxon>
        <taxon>Pseudomonadota</taxon>
        <taxon>Alphaproteobacteria</taxon>
        <taxon>Rhodospirillales</taxon>
        <taxon>Azospirillaceae</taxon>
        <taxon>Azospirillum</taxon>
    </lineage>
</organism>
<dbReference type="OrthoDB" id="7875767at2"/>
<dbReference type="Proteomes" id="UP000245629">
    <property type="component" value="Chromosome 2"/>
</dbReference>
<keyword evidence="3" id="KW-1185">Reference proteome</keyword>
<dbReference type="Pfam" id="PF09523">
    <property type="entry name" value="DUF2390"/>
    <property type="match status" value="1"/>
</dbReference>
<name>A0A2S2CU17_9PROT</name>
<accession>A0A2S2CU17</accession>
<dbReference type="InterPro" id="IPR012659">
    <property type="entry name" value="CHP02444"/>
</dbReference>
<evidence type="ECO:0000256" key="1">
    <source>
        <dbReference type="SAM" id="Coils"/>
    </source>
</evidence>
<evidence type="ECO:0000313" key="2">
    <source>
        <dbReference type="EMBL" id="AWK88014.1"/>
    </source>
</evidence>
<dbReference type="RefSeq" id="WP_109329837.1">
    <property type="nucleotide sequence ID" value="NZ_CP029353.1"/>
</dbReference>